<feature type="region of interest" description="Disordered" evidence="7">
    <location>
        <begin position="94"/>
        <end position="268"/>
    </location>
</feature>
<keyword evidence="3" id="KW-0378">Hydrolase</keyword>
<evidence type="ECO:0000256" key="7">
    <source>
        <dbReference type="SAM" id="MobiDB-lite"/>
    </source>
</evidence>
<protein>
    <submittedName>
        <fullName evidence="9">Uncharacterized protein</fullName>
    </submittedName>
</protein>
<feature type="compositionally biased region" description="Low complexity" evidence="7">
    <location>
        <begin position="107"/>
        <end position="134"/>
    </location>
</feature>
<keyword evidence="5" id="KW-1015">Disulfide bond</keyword>
<dbReference type="PROSITE" id="PS00134">
    <property type="entry name" value="TRYPSIN_HIS"/>
    <property type="match status" value="1"/>
</dbReference>
<feature type="compositionally biased region" description="Low complexity" evidence="7">
    <location>
        <begin position="210"/>
        <end position="250"/>
    </location>
</feature>
<keyword evidence="1" id="KW-0645">Protease</keyword>
<proteinExistence type="inferred from homology"/>
<feature type="signal peptide" evidence="8">
    <location>
        <begin position="1"/>
        <end position="20"/>
    </location>
</feature>
<evidence type="ECO:0000256" key="2">
    <source>
        <dbReference type="ARBA" id="ARBA00022729"/>
    </source>
</evidence>
<dbReference type="GO" id="GO:0006508">
    <property type="term" value="P:proteolysis"/>
    <property type="evidence" value="ECO:0007669"/>
    <property type="project" value="UniProtKB-KW"/>
</dbReference>
<feature type="compositionally biased region" description="Pro residues" evidence="7">
    <location>
        <begin position="159"/>
        <end position="174"/>
    </location>
</feature>
<keyword evidence="2 8" id="KW-0732">Signal</keyword>
<dbReference type="InterPro" id="IPR038565">
    <property type="entry name" value="CLIP_sf"/>
</dbReference>
<dbReference type="Gene3D" id="3.30.1640.30">
    <property type="match status" value="1"/>
</dbReference>
<dbReference type="EMBL" id="AJVK01031778">
    <property type="status" value="NOT_ANNOTATED_CDS"/>
    <property type="molecule type" value="Genomic_DNA"/>
</dbReference>
<sequence>MNLFICFLIVVSAEVGNVNGRSIGNEKLFDQNEVQDNFVHEYEKSDQVKGINDLDWIPEQIGVRDATGELQVDTWWRPPLPPLTDDWVTPWDPPISSTPWTPPTPPTSSTWATPWDPPLTDDWITTTPPTTTTTEASLPPGWDPPQAPTIRPPVNESGPPGPPGWEPPLNPTVSPPIAETTPPWWQPPSNPTITAPTESLPPDWMPPSNPTFTTPTTTTTTTTTTPPTTTTTTTTTTTPTTPPTTTTTTTADPNETDTIPDDWEPPGVPTEGECRLTSDCPVYRQLLEQRPLRGDKINFLKRLQCTEENSICCTKEGNYNKPSIESDPATKKERSHTVNVAFENRFGGDELPALRECGNSLGNKIIGGQIANIDDFPWTVLLIYESSSGAKPQFGCGGALISRNYVLTAAHCVTGPITDTKGS</sequence>
<evidence type="ECO:0000313" key="9">
    <source>
        <dbReference type="EnsemblMetazoa" id="PPAI005860-PA"/>
    </source>
</evidence>
<feature type="chain" id="PRO_5043982942" evidence="8">
    <location>
        <begin position="21"/>
        <end position="423"/>
    </location>
</feature>
<dbReference type="PRINTS" id="PR01217">
    <property type="entry name" value="PRICHEXTENSN"/>
</dbReference>
<keyword evidence="10" id="KW-1185">Reference proteome</keyword>
<evidence type="ECO:0000313" key="10">
    <source>
        <dbReference type="Proteomes" id="UP000092462"/>
    </source>
</evidence>
<dbReference type="EnsemblMetazoa" id="PPAI005860-RA">
    <property type="protein sequence ID" value="PPAI005860-PA"/>
    <property type="gene ID" value="PPAI005860"/>
</dbReference>
<dbReference type="Pfam" id="PF00089">
    <property type="entry name" value="Trypsin"/>
    <property type="match status" value="1"/>
</dbReference>
<dbReference type="EMBL" id="AJVK01031779">
    <property type="status" value="NOT_ANNOTATED_CDS"/>
    <property type="molecule type" value="Genomic_DNA"/>
</dbReference>
<evidence type="ECO:0000256" key="8">
    <source>
        <dbReference type="SAM" id="SignalP"/>
    </source>
</evidence>
<dbReference type="Proteomes" id="UP000092462">
    <property type="component" value="Unassembled WGS sequence"/>
</dbReference>
<dbReference type="PANTHER" id="PTHR24252">
    <property type="entry name" value="ACROSIN-RELATED"/>
    <property type="match status" value="1"/>
</dbReference>
<keyword evidence="4" id="KW-0720">Serine protease</keyword>
<dbReference type="Gene3D" id="2.40.10.10">
    <property type="entry name" value="Trypsin-like serine proteases"/>
    <property type="match status" value="1"/>
</dbReference>
<dbReference type="SUPFAM" id="SSF50494">
    <property type="entry name" value="Trypsin-like serine proteases"/>
    <property type="match status" value="1"/>
</dbReference>
<dbReference type="InterPro" id="IPR001254">
    <property type="entry name" value="Trypsin_dom"/>
</dbReference>
<dbReference type="InterPro" id="IPR009003">
    <property type="entry name" value="Peptidase_S1_PA"/>
</dbReference>
<feature type="compositionally biased region" description="Pro residues" evidence="7">
    <location>
        <begin position="141"/>
        <end position="151"/>
    </location>
</feature>
<feature type="compositionally biased region" description="Acidic residues" evidence="7">
    <location>
        <begin position="254"/>
        <end position="264"/>
    </location>
</feature>
<evidence type="ECO:0000256" key="5">
    <source>
        <dbReference type="ARBA" id="ARBA00023157"/>
    </source>
</evidence>
<dbReference type="PANTHER" id="PTHR24252:SF24">
    <property type="entry name" value="TRANSMEMBRANE PROTEASE SERINE 2-LIKE ISOFORM X1"/>
    <property type="match status" value="1"/>
</dbReference>
<organism evidence="9 10">
    <name type="scientific">Phlebotomus papatasi</name>
    <name type="common">Sandfly</name>
    <dbReference type="NCBI Taxonomy" id="29031"/>
    <lineage>
        <taxon>Eukaryota</taxon>
        <taxon>Metazoa</taxon>
        <taxon>Ecdysozoa</taxon>
        <taxon>Arthropoda</taxon>
        <taxon>Hexapoda</taxon>
        <taxon>Insecta</taxon>
        <taxon>Pterygota</taxon>
        <taxon>Neoptera</taxon>
        <taxon>Endopterygota</taxon>
        <taxon>Diptera</taxon>
        <taxon>Nematocera</taxon>
        <taxon>Psychodoidea</taxon>
        <taxon>Psychodidae</taxon>
        <taxon>Phlebotomus</taxon>
        <taxon>Phlebotomus</taxon>
    </lineage>
</organism>
<name>A0A1B0DD89_PHLPP</name>
<dbReference type="GO" id="GO:0004252">
    <property type="term" value="F:serine-type endopeptidase activity"/>
    <property type="evidence" value="ECO:0007669"/>
    <property type="project" value="InterPro"/>
</dbReference>
<accession>A0A1B0DD89</accession>
<dbReference type="InterPro" id="IPR043504">
    <property type="entry name" value="Peptidase_S1_PA_chymotrypsin"/>
</dbReference>
<evidence type="ECO:0000256" key="3">
    <source>
        <dbReference type="ARBA" id="ARBA00022801"/>
    </source>
</evidence>
<evidence type="ECO:0000256" key="1">
    <source>
        <dbReference type="ARBA" id="ARBA00022670"/>
    </source>
</evidence>
<dbReference type="Pfam" id="PF12032">
    <property type="entry name" value="CLIP"/>
    <property type="match status" value="1"/>
</dbReference>
<dbReference type="InterPro" id="IPR022700">
    <property type="entry name" value="CLIP"/>
</dbReference>
<dbReference type="VEuPathDB" id="VectorBase:PPAPM1_003065"/>
<dbReference type="AlphaFoldDB" id="A0A1B0DD89"/>
<evidence type="ECO:0000256" key="4">
    <source>
        <dbReference type="ARBA" id="ARBA00022825"/>
    </source>
</evidence>
<evidence type="ECO:0000256" key="6">
    <source>
        <dbReference type="ARBA" id="ARBA00024195"/>
    </source>
</evidence>
<comment type="similarity">
    <text evidence="6">Belongs to the peptidase S1 family. CLIP subfamily.</text>
</comment>
<reference evidence="9" key="1">
    <citation type="submission" date="2022-08" db="UniProtKB">
        <authorList>
            <consortium name="EnsemblMetazoa"/>
        </authorList>
    </citation>
    <scope>IDENTIFICATION</scope>
    <source>
        <strain evidence="9">Israel</strain>
    </source>
</reference>
<dbReference type="VEuPathDB" id="VectorBase:PPAI005860"/>
<dbReference type="InterPro" id="IPR018114">
    <property type="entry name" value="TRYPSIN_HIS"/>
</dbReference>